<sequence>MRAAERKMTQGRTGEAAMGTGGRRAGGRNDAVLEWLQVATHAPAAAGAHQAGEEDSSDEPRGSQSTSGPVPPLAPDSPDWPPGCVELVVTVFSPDGDARGRGPKADAALMADVLDCLPPSVALLHRGEEEQFGDRGEIMAPAPEVRLVFPPCVPCGEEMNVEIHLGPCGCDRQRGVKVVGAIGGEVFLDESAQGAGSVLRVRIPELQPGIVNFMLTGKGEGHIAECKVAPLGVLPKATADDGIKLYCKLIRAMCRPGATLKQDQRSSTDHPSRVVFAEESVEEQVWDNFSTFLLELEAMLEALDRYRVGELESLHGSAWEQVLQNLICHMVEFDAWEMICFLLGRCVDANVAVDLGGFIPSLEDLVSGVGLKAQVLGTGVQPARSASPDLCVTDEAMEGSTTAADSFSLSPAGSEQRGSKGLEDVAAVNHICDGALKPEFSCGETSEGGNGKRDVEDERGGGSFDEPAHGCLLEMDMNDGNMTEASGIGQANELDGMEPSDSGPLAFDNPSSVAPVATVGLVEEHRLDPQTQRDVGKSLWPKSTGAWAGQICERGLTQDQKSKQAQSLIKRFQQLAPSSAPRKAKRDASPKEKLQLQFVFSKPGRAQALDLSSHDDDQTLSGSSLISSTVPSSLALTDNTGSSGEVPTPREGSPGVLHSMSSIVRKVLGLKASRQAGGAVEEPQDCIPTAEPIQGSDAHLEPVVPKADSGYFS</sequence>
<feature type="region of interest" description="Disordered" evidence="1">
    <location>
        <begin position="1"/>
        <end position="80"/>
    </location>
</feature>
<dbReference type="Proteomes" id="UP000708148">
    <property type="component" value="Unassembled WGS sequence"/>
</dbReference>
<feature type="compositionally biased region" description="Pro residues" evidence="1">
    <location>
        <begin position="69"/>
        <end position="80"/>
    </location>
</feature>
<feature type="region of interest" description="Disordered" evidence="1">
    <location>
        <begin position="673"/>
        <end position="713"/>
    </location>
</feature>
<accession>A0A8S1IV00</accession>
<keyword evidence="3" id="KW-1185">Reference proteome</keyword>
<evidence type="ECO:0000256" key="1">
    <source>
        <dbReference type="SAM" id="MobiDB-lite"/>
    </source>
</evidence>
<comment type="caution">
    <text evidence="2">The sequence shown here is derived from an EMBL/GenBank/DDBJ whole genome shotgun (WGS) entry which is preliminary data.</text>
</comment>
<evidence type="ECO:0000313" key="3">
    <source>
        <dbReference type="Proteomes" id="UP000708148"/>
    </source>
</evidence>
<feature type="region of interest" description="Disordered" evidence="1">
    <location>
        <begin position="439"/>
        <end position="465"/>
    </location>
</feature>
<dbReference type="AlphaFoldDB" id="A0A8S1IV00"/>
<feature type="compositionally biased region" description="Low complexity" evidence="1">
    <location>
        <begin position="39"/>
        <end position="50"/>
    </location>
</feature>
<feature type="compositionally biased region" description="Polar residues" evidence="1">
    <location>
        <begin position="635"/>
        <end position="645"/>
    </location>
</feature>
<protein>
    <submittedName>
        <fullName evidence="2">Uncharacterized protein</fullName>
    </submittedName>
</protein>
<evidence type="ECO:0000313" key="2">
    <source>
        <dbReference type="EMBL" id="CAD7695101.1"/>
    </source>
</evidence>
<feature type="compositionally biased region" description="Basic and acidic residues" evidence="1">
    <location>
        <begin position="450"/>
        <end position="460"/>
    </location>
</feature>
<name>A0A8S1IV00_9CHLO</name>
<proteinExistence type="predicted"/>
<gene>
    <name evidence="2" type="ORF">OSTQU699_LOCUS461</name>
</gene>
<reference evidence="2" key="1">
    <citation type="submission" date="2020-12" db="EMBL/GenBank/DDBJ databases">
        <authorList>
            <person name="Iha C."/>
        </authorList>
    </citation>
    <scope>NUCLEOTIDE SEQUENCE</scope>
</reference>
<dbReference type="EMBL" id="CAJHUC010000306">
    <property type="protein sequence ID" value="CAD7695101.1"/>
    <property type="molecule type" value="Genomic_DNA"/>
</dbReference>
<feature type="region of interest" description="Disordered" evidence="1">
    <location>
        <begin position="631"/>
        <end position="657"/>
    </location>
</feature>
<organism evidence="2 3">
    <name type="scientific">Ostreobium quekettii</name>
    <dbReference type="NCBI Taxonomy" id="121088"/>
    <lineage>
        <taxon>Eukaryota</taxon>
        <taxon>Viridiplantae</taxon>
        <taxon>Chlorophyta</taxon>
        <taxon>core chlorophytes</taxon>
        <taxon>Ulvophyceae</taxon>
        <taxon>TCBD clade</taxon>
        <taxon>Bryopsidales</taxon>
        <taxon>Ostreobineae</taxon>
        <taxon>Ostreobiaceae</taxon>
        <taxon>Ostreobium</taxon>
    </lineage>
</organism>